<name>A0ABY6CQY8_9BACT</name>
<dbReference type="SUPFAM" id="SSF51735">
    <property type="entry name" value="NAD(P)-binding Rossmann-fold domains"/>
    <property type="match status" value="1"/>
</dbReference>
<dbReference type="RefSeq" id="WP_262310358.1">
    <property type="nucleotide sequence ID" value="NZ_CP106679.1"/>
</dbReference>
<gene>
    <name evidence="3" type="ORF">N6H18_03020</name>
</gene>
<feature type="domain" description="NAD-dependent epimerase/dehydratase" evidence="2">
    <location>
        <begin position="5"/>
        <end position="238"/>
    </location>
</feature>
<dbReference type="PANTHER" id="PTHR43000">
    <property type="entry name" value="DTDP-D-GLUCOSE 4,6-DEHYDRATASE-RELATED"/>
    <property type="match status" value="1"/>
</dbReference>
<evidence type="ECO:0000313" key="4">
    <source>
        <dbReference type="Proteomes" id="UP001065174"/>
    </source>
</evidence>
<keyword evidence="4" id="KW-1185">Reference proteome</keyword>
<accession>A0ABY6CQY8</accession>
<proteinExistence type="inferred from homology"/>
<dbReference type="EMBL" id="CP106679">
    <property type="protein sequence ID" value="UXP32926.1"/>
    <property type="molecule type" value="Genomic_DNA"/>
</dbReference>
<dbReference type="Proteomes" id="UP001065174">
    <property type="component" value="Chromosome"/>
</dbReference>
<evidence type="ECO:0000313" key="3">
    <source>
        <dbReference type="EMBL" id="UXP32926.1"/>
    </source>
</evidence>
<dbReference type="InterPro" id="IPR036291">
    <property type="entry name" value="NAD(P)-bd_dom_sf"/>
</dbReference>
<dbReference type="Gene3D" id="3.90.25.10">
    <property type="entry name" value="UDP-galactose 4-epimerase, domain 1"/>
    <property type="match status" value="1"/>
</dbReference>
<evidence type="ECO:0000259" key="2">
    <source>
        <dbReference type="Pfam" id="PF01370"/>
    </source>
</evidence>
<reference evidence="3" key="1">
    <citation type="submission" date="2022-09" db="EMBL/GenBank/DDBJ databases">
        <title>Comparative genomics and taxonomic characterization of three novel marine species of genus Reichenbachiella exhibiting antioxidant and polysaccharide degradation activities.</title>
        <authorList>
            <person name="Muhammad N."/>
            <person name="Lee Y.-J."/>
            <person name="Ko J."/>
            <person name="Kim S.-G."/>
        </authorList>
    </citation>
    <scope>NUCLEOTIDE SEQUENCE</scope>
    <source>
        <strain evidence="3">BKB1-1</strain>
    </source>
</reference>
<dbReference type="Gene3D" id="3.40.50.720">
    <property type="entry name" value="NAD(P)-binding Rossmann-like Domain"/>
    <property type="match status" value="1"/>
</dbReference>
<dbReference type="InterPro" id="IPR001509">
    <property type="entry name" value="Epimerase_deHydtase"/>
</dbReference>
<protein>
    <submittedName>
        <fullName evidence="3">NAD-dependent epimerase/dehydratase family protein</fullName>
    </submittedName>
</protein>
<sequence length="331" mass="37436">MHKTLVTGGAGFIGSHVARQLWAMKHHVVILDDLSGGLLENIPTGVDFVKGSILDHQLLAELFEKYQFDYVYHLAAYAAEGLSHFIKRFNYQNNLTGSVNLLNECIKHEVKCFVFVSSIAVYGSQQTPMTEDMIPQPEDPYGIAKYAFEMELKASKEMFGQDYIIFRPHNVYGENQNLNDPYRNVLGIFMNQILNGEPLTIYGDGSQTRAFSYIDEVAPVIARSVENPSAYGEIFNIGSDHTCSVRDLAQMIQVAFDSQATIHFLDERKEVHHAFCAHDKLKAYFAPVSSVSLQEGIVRMAGWAKKAERKASYKFDEIEIYKNLPSNWKLD</sequence>
<comment type="similarity">
    <text evidence="1">Belongs to the NAD(P)-dependent epimerase/dehydratase family.</text>
</comment>
<evidence type="ECO:0000256" key="1">
    <source>
        <dbReference type="ARBA" id="ARBA00007637"/>
    </source>
</evidence>
<organism evidence="3 4">
    <name type="scientific">Reichenbachiella agarivorans</name>
    <dbReference type="NCBI Taxonomy" id="2979464"/>
    <lineage>
        <taxon>Bacteria</taxon>
        <taxon>Pseudomonadati</taxon>
        <taxon>Bacteroidota</taxon>
        <taxon>Cytophagia</taxon>
        <taxon>Cytophagales</taxon>
        <taxon>Reichenbachiellaceae</taxon>
        <taxon>Reichenbachiella</taxon>
    </lineage>
</organism>
<dbReference type="Pfam" id="PF01370">
    <property type="entry name" value="Epimerase"/>
    <property type="match status" value="1"/>
</dbReference>